<keyword evidence="7" id="KW-1185">Reference proteome</keyword>
<evidence type="ECO:0000256" key="3">
    <source>
        <dbReference type="ARBA" id="ARBA00023054"/>
    </source>
</evidence>
<gene>
    <name evidence="6" type="ORF">C7M84_000226</name>
</gene>
<feature type="domain" description="Syndetin C-terminal" evidence="4">
    <location>
        <begin position="719"/>
        <end position="951"/>
    </location>
</feature>
<keyword evidence="1" id="KW-0813">Transport</keyword>
<dbReference type="PANTHER" id="PTHR13258:SF0">
    <property type="entry name" value="SYNDETIN"/>
    <property type="match status" value="1"/>
</dbReference>
<dbReference type="GO" id="GO:0032456">
    <property type="term" value="P:endocytic recycling"/>
    <property type="evidence" value="ECO:0007669"/>
    <property type="project" value="InterPro"/>
</dbReference>
<evidence type="ECO:0000259" key="4">
    <source>
        <dbReference type="Pfam" id="PF10474"/>
    </source>
</evidence>
<keyword evidence="2" id="KW-0653">Protein transport</keyword>
<keyword evidence="3" id="KW-0175">Coiled coil</keyword>
<feature type="domain" description="Vacuolar protein sorting-associated protein 54 N-terminal" evidence="5">
    <location>
        <begin position="67"/>
        <end position="365"/>
    </location>
</feature>
<dbReference type="AlphaFoldDB" id="A0A3R7MMQ8"/>
<accession>A0A3R7MMQ8</accession>
<dbReference type="OrthoDB" id="10263345at2759"/>
<dbReference type="GO" id="GO:0000149">
    <property type="term" value="F:SNARE binding"/>
    <property type="evidence" value="ECO:0007669"/>
    <property type="project" value="TreeGrafter"/>
</dbReference>
<evidence type="ECO:0008006" key="8">
    <source>
        <dbReference type="Google" id="ProtNLM"/>
    </source>
</evidence>
<dbReference type="InterPro" id="IPR040047">
    <property type="entry name" value="VPS50"/>
</dbReference>
<evidence type="ECO:0000313" key="6">
    <source>
        <dbReference type="EMBL" id="ROT81021.1"/>
    </source>
</evidence>
<dbReference type="STRING" id="6689.A0A3R7MMQ8"/>
<comment type="caution">
    <text evidence="6">The sequence shown here is derived from an EMBL/GenBank/DDBJ whole genome shotgun (WGS) entry which is preliminary data.</text>
</comment>
<sequence>MDIKEKFKSFMDKQKISLKAPSSQAQLGESVKSDDFEGRMAVTGDLCRKSSLLNDHILTPEAEKAVIDSIESLYFESGDVDVGEHELKKFPQDVDIHVINGMRSRLRKQHAIVSRRVSDLIMQKQGLCSEEMEKVVELQKEIYKEIGLCVEGRRKLAQGRSQFTSASLGILANYSKRQKIASVIRSLRTVRTLQMTDVQLQNLLKAEDYPGAIQLLLECQKAAATFKHFTCISELSTKLQDTLEGAEEQLDVALAKVAANFNAANYEKLQIAYGLLGKTQTLMDQLHMHLTSHIHNSAFTIVLGYVELYNSVNGGNGSISGSSFSKMQYSELCKYVNEESFLPCLMDLSKSMWNVLKSYRSIILWHEENEKASQEEVNNESQDAEEAATSRRYTKQKLEHGLYRIWQDVQAKVRTFILASDLCHFKFDDFLRILDVINKLIDVGECFCGSKSETLRESIKKQSINYFRTHHRARMEELHMFLENEGWEACPVKSTFSIYQLMEFRFLKGRDLSFTRMSTPSSSPVKKSSSSSDKRDLFDLFNSDSSPFDIATEETVEEDIMANGEAGDSIHISDDDSEDDEELMKDFVDEQTGEAPQPHTRRKFDHSKAPIVTNTTLTILRLIGKYIQMMRLLQPIAFDVMVCLSHLFDYYLYTVFMFFGERGELEQNLSRRLRTSLKRIQDTLILTSEVPQEEPTDQDKVPSPSISPVVDTTSAESIYGLPVRVVAVESLAFLAVQLEALHCHIEPLIPQQRRTFLQQFYTGTVKITPEIRHHVYTAVASQVIDYDGILNRMSNVKWDINDLMSQHSQYVDVLLRQLQVLSMKLEEVSRVSPIPAEAYNALWECIVRITNRTLLEGFASARRCTNEGRSLMQLDYQQFLMKLECLTKVRPLPDKHLVETFIKAYYLPEGALEEWVQQNGTDYSPRQLNALMSTMTHVNKRTRQKISNLVEEQCRR</sequence>
<dbReference type="GO" id="GO:0005829">
    <property type="term" value="C:cytosol"/>
    <property type="evidence" value="ECO:0007669"/>
    <property type="project" value="GOC"/>
</dbReference>
<dbReference type="GO" id="GO:0015031">
    <property type="term" value="P:protein transport"/>
    <property type="evidence" value="ECO:0007669"/>
    <property type="project" value="UniProtKB-KW"/>
</dbReference>
<evidence type="ECO:0000259" key="5">
    <source>
        <dbReference type="Pfam" id="PF10475"/>
    </source>
</evidence>
<dbReference type="Pfam" id="PF10474">
    <property type="entry name" value="Syndetin_C"/>
    <property type="match status" value="1"/>
</dbReference>
<dbReference type="InterPro" id="IPR019515">
    <property type="entry name" value="VPS54_N"/>
</dbReference>
<dbReference type="GO" id="GO:1990745">
    <property type="term" value="C:EARP complex"/>
    <property type="evidence" value="ECO:0007669"/>
    <property type="project" value="InterPro"/>
</dbReference>
<dbReference type="PANTHER" id="PTHR13258">
    <property type="entry name" value="SYNDETIN"/>
    <property type="match status" value="1"/>
</dbReference>
<dbReference type="GO" id="GO:0042147">
    <property type="term" value="P:retrograde transport, endosome to Golgi"/>
    <property type="evidence" value="ECO:0007669"/>
    <property type="project" value="InterPro"/>
</dbReference>
<proteinExistence type="predicted"/>
<protein>
    <recommendedName>
        <fullName evidence="8">Coiled-coil domain-containing protein 132</fullName>
    </recommendedName>
</protein>
<dbReference type="InterPro" id="IPR019514">
    <property type="entry name" value="Syndetin_C"/>
</dbReference>
<organism evidence="6 7">
    <name type="scientific">Penaeus vannamei</name>
    <name type="common">Whiteleg shrimp</name>
    <name type="synonym">Litopenaeus vannamei</name>
    <dbReference type="NCBI Taxonomy" id="6689"/>
    <lineage>
        <taxon>Eukaryota</taxon>
        <taxon>Metazoa</taxon>
        <taxon>Ecdysozoa</taxon>
        <taxon>Arthropoda</taxon>
        <taxon>Crustacea</taxon>
        <taxon>Multicrustacea</taxon>
        <taxon>Malacostraca</taxon>
        <taxon>Eumalacostraca</taxon>
        <taxon>Eucarida</taxon>
        <taxon>Decapoda</taxon>
        <taxon>Dendrobranchiata</taxon>
        <taxon>Penaeoidea</taxon>
        <taxon>Penaeidae</taxon>
        <taxon>Penaeus</taxon>
    </lineage>
</organism>
<evidence type="ECO:0000313" key="7">
    <source>
        <dbReference type="Proteomes" id="UP000283509"/>
    </source>
</evidence>
<dbReference type="Proteomes" id="UP000283509">
    <property type="component" value="Unassembled WGS sequence"/>
</dbReference>
<reference evidence="6 7" key="2">
    <citation type="submission" date="2019-01" db="EMBL/GenBank/DDBJ databases">
        <title>The decoding of complex shrimp genome reveals the adaptation for benthos swimmer, frequently molting mechanism and breeding impact on genome.</title>
        <authorList>
            <person name="Sun Y."/>
            <person name="Gao Y."/>
            <person name="Yu Y."/>
        </authorList>
    </citation>
    <scope>NUCLEOTIDE SEQUENCE [LARGE SCALE GENOMIC DNA]</scope>
    <source>
        <tissue evidence="6">Muscle</tissue>
    </source>
</reference>
<dbReference type="Pfam" id="PF10475">
    <property type="entry name" value="Vps54_N"/>
    <property type="match status" value="1"/>
</dbReference>
<name>A0A3R7MMQ8_PENVA</name>
<dbReference type="EMBL" id="QCYY01001035">
    <property type="protein sequence ID" value="ROT81021.1"/>
    <property type="molecule type" value="Genomic_DNA"/>
</dbReference>
<evidence type="ECO:0000256" key="2">
    <source>
        <dbReference type="ARBA" id="ARBA00022927"/>
    </source>
</evidence>
<evidence type="ECO:0000256" key="1">
    <source>
        <dbReference type="ARBA" id="ARBA00022448"/>
    </source>
</evidence>
<reference evidence="6 7" key="1">
    <citation type="submission" date="2018-04" db="EMBL/GenBank/DDBJ databases">
        <authorList>
            <person name="Zhang X."/>
            <person name="Yuan J."/>
            <person name="Li F."/>
            <person name="Xiang J."/>
        </authorList>
    </citation>
    <scope>NUCLEOTIDE SEQUENCE [LARGE SCALE GENOMIC DNA]</scope>
    <source>
        <tissue evidence="6">Muscle</tissue>
    </source>
</reference>